<keyword evidence="3 7" id="KW-0418">Kinase</keyword>
<dbReference type="EMBL" id="GG663744">
    <property type="protein sequence ID" value="EEH54185.1"/>
    <property type="molecule type" value="Genomic_DNA"/>
</dbReference>
<name>C1N1F6_MICPC</name>
<proteinExistence type="predicted"/>
<dbReference type="PANTHER" id="PTHR12358">
    <property type="entry name" value="SPHINGOSINE KINASE"/>
    <property type="match status" value="1"/>
</dbReference>
<dbReference type="Pfam" id="PF19279">
    <property type="entry name" value="YegS_C"/>
    <property type="match status" value="1"/>
</dbReference>
<evidence type="ECO:0000256" key="2">
    <source>
        <dbReference type="ARBA" id="ARBA00022741"/>
    </source>
</evidence>
<dbReference type="AlphaFoldDB" id="C1N1F6"/>
<keyword evidence="8" id="KW-1185">Reference proteome</keyword>
<dbReference type="InterPro" id="IPR001206">
    <property type="entry name" value="Diacylglycerol_kinase_cat_dom"/>
</dbReference>
<dbReference type="Gene3D" id="3.40.50.10330">
    <property type="entry name" value="Probable inorganic polyphosphate/atp-NAD kinase, domain 1"/>
    <property type="match status" value="1"/>
</dbReference>
<dbReference type="GO" id="GO:0046512">
    <property type="term" value="P:sphingosine biosynthetic process"/>
    <property type="evidence" value="ECO:0007669"/>
    <property type="project" value="TreeGrafter"/>
</dbReference>
<evidence type="ECO:0000256" key="5">
    <source>
        <dbReference type="SAM" id="MobiDB-lite"/>
    </source>
</evidence>
<dbReference type="SMART" id="SM00046">
    <property type="entry name" value="DAGKc"/>
    <property type="match status" value="1"/>
</dbReference>
<dbReference type="PANTHER" id="PTHR12358:SF31">
    <property type="entry name" value="ACYLGLYCEROL KINASE, MITOCHONDRIAL"/>
    <property type="match status" value="1"/>
</dbReference>
<dbReference type="InterPro" id="IPR050187">
    <property type="entry name" value="Lipid_Phosphate_FormReg"/>
</dbReference>
<dbReference type="OrthoDB" id="3853857at2759"/>
<dbReference type="GO" id="GO:0005737">
    <property type="term" value="C:cytoplasm"/>
    <property type="evidence" value="ECO:0007669"/>
    <property type="project" value="TreeGrafter"/>
</dbReference>
<gene>
    <name evidence="7" type="ORF">MICPUCDRAFT_20585</name>
</gene>
<dbReference type="RefSeq" id="XP_003061555.1">
    <property type="nucleotide sequence ID" value="XM_003061509.1"/>
</dbReference>
<dbReference type="GO" id="GO:0001727">
    <property type="term" value="F:lipid kinase activity"/>
    <property type="evidence" value="ECO:0007669"/>
    <property type="project" value="TreeGrafter"/>
</dbReference>
<evidence type="ECO:0000313" key="7">
    <source>
        <dbReference type="EMBL" id="EEH54185.1"/>
    </source>
</evidence>
<keyword evidence="4" id="KW-0067">ATP-binding</keyword>
<dbReference type="Pfam" id="PF00781">
    <property type="entry name" value="DAGK_cat"/>
    <property type="match status" value="1"/>
</dbReference>
<dbReference type="GeneID" id="9686995"/>
<dbReference type="Gene3D" id="2.60.200.40">
    <property type="match status" value="1"/>
</dbReference>
<dbReference type="SUPFAM" id="SSF111331">
    <property type="entry name" value="NAD kinase/diacylglycerol kinase-like"/>
    <property type="match status" value="1"/>
</dbReference>
<keyword evidence="2" id="KW-0547">Nucleotide-binding</keyword>
<dbReference type="STRING" id="564608.C1N1F6"/>
<feature type="region of interest" description="Disordered" evidence="5">
    <location>
        <begin position="360"/>
        <end position="386"/>
    </location>
</feature>
<evidence type="ECO:0000259" key="6">
    <source>
        <dbReference type="PROSITE" id="PS50146"/>
    </source>
</evidence>
<sequence length="386" mass="40254">MPNGATWSDAEKKKRLLVLVNPAAGKGNDVSAYERDVAPVLECAFDRARIDVVVTTRRGEAQERVASMDLQNTAAVVCVGGDGTIAEVFNGLMSRGGAAEKFPIGMIPAGSGNAIAKSLAHAGGEPCDRASAALAVARGHIAPAGNGDAAATAATASVMHSLLSFSWGFFADVDIESETMRWLGGLRFTIQAIVRILFLRRYSAKLRFKPLAITPDAVPAGKKSKELAIGQEPKEAAAVAAMDGASAGDAIADRPGWREIEGDVQGLWALNLPWGGEDMYAAPGAAPDDGCYDLLVIAGASRLSLLGLLLIFDGGAHCTHPAVTYVKASAFELDPGPSHTGKGGFIAVDGELVARADGKWGRTRRQARSPSHWSPYDPVGVVNADP</sequence>
<evidence type="ECO:0000313" key="8">
    <source>
        <dbReference type="Proteomes" id="UP000001876"/>
    </source>
</evidence>
<keyword evidence="1" id="KW-0808">Transferase</keyword>
<dbReference type="GO" id="GO:0016020">
    <property type="term" value="C:membrane"/>
    <property type="evidence" value="ECO:0007669"/>
    <property type="project" value="TreeGrafter"/>
</dbReference>
<dbReference type="OMA" id="QAWSRRI"/>
<dbReference type="PROSITE" id="PS50146">
    <property type="entry name" value="DAGK"/>
    <property type="match status" value="1"/>
</dbReference>
<dbReference type="Proteomes" id="UP000001876">
    <property type="component" value="Unassembled WGS sequence"/>
</dbReference>
<dbReference type="InterPro" id="IPR017438">
    <property type="entry name" value="ATP-NAD_kinase_N"/>
</dbReference>
<evidence type="ECO:0000256" key="4">
    <source>
        <dbReference type="ARBA" id="ARBA00022840"/>
    </source>
</evidence>
<reference evidence="7 8" key="1">
    <citation type="journal article" date="2009" name="Science">
        <title>Green evolution and dynamic adaptations revealed by genomes of the marine picoeukaryotes Micromonas.</title>
        <authorList>
            <person name="Worden A.Z."/>
            <person name="Lee J.H."/>
            <person name="Mock T."/>
            <person name="Rouze P."/>
            <person name="Simmons M.P."/>
            <person name="Aerts A.L."/>
            <person name="Allen A.E."/>
            <person name="Cuvelier M.L."/>
            <person name="Derelle E."/>
            <person name="Everett M.V."/>
            <person name="Foulon E."/>
            <person name="Grimwood J."/>
            <person name="Gundlach H."/>
            <person name="Henrissat B."/>
            <person name="Napoli C."/>
            <person name="McDonald S.M."/>
            <person name="Parker M.S."/>
            <person name="Rombauts S."/>
            <person name="Salamov A."/>
            <person name="Von Dassow P."/>
            <person name="Badger J.H."/>
            <person name="Coutinho P.M."/>
            <person name="Demir E."/>
            <person name="Dubchak I."/>
            <person name="Gentemann C."/>
            <person name="Eikrem W."/>
            <person name="Gready J.E."/>
            <person name="John U."/>
            <person name="Lanier W."/>
            <person name="Lindquist E.A."/>
            <person name="Lucas S."/>
            <person name="Mayer K.F."/>
            <person name="Moreau H."/>
            <person name="Not F."/>
            <person name="Otillar R."/>
            <person name="Panaud O."/>
            <person name="Pangilinan J."/>
            <person name="Paulsen I."/>
            <person name="Piegu B."/>
            <person name="Poliakov A."/>
            <person name="Robbens S."/>
            <person name="Schmutz J."/>
            <person name="Toulza E."/>
            <person name="Wyss T."/>
            <person name="Zelensky A."/>
            <person name="Zhou K."/>
            <person name="Armbrust E.V."/>
            <person name="Bhattacharya D."/>
            <person name="Goodenough U.W."/>
            <person name="Van de Peer Y."/>
            <person name="Grigoriev I.V."/>
        </authorList>
    </citation>
    <scope>NUCLEOTIDE SEQUENCE [LARGE SCALE GENOMIC DNA]</scope>
    <source>
        <strain evidence="7 8">CCMP1545</strain>
    </source>
</reference>
<dbReference type="GO" id="GO:0005524">
    <property type="term" value="F:ATP binding"/>
    <property type="evidence" value="ECO:0007669"/>
    <property type="project" value="UniProtKB-KW"/>
</dbReference>
<accession>C1N1F6</accession>
<protein>
    <submittedName>
        <fullName evidence="7">D-erythro-sphingosine kinase</fullName>
    </submittedName>
</protein>
<dbReference type="InterPro" id="IPR016064">
    <property type="entry name" value="NAD/diacylglycerol_kinase_sf"/>
</dbReference>
<evidence type="ECO:0000256" key="1">
    <source>
        <dbReference type="ARBA" id="ARBA00022679"/>
    </source>
</evidence>
<evidence type="ECO:0000256" key="3">
    <source>
        <dbReference type="ARBA" id="ARBA00022777"/>
    </source>
</evidence>
<dbReference type="InterPro" id="IPR045540">
    <property type="entry name" value="YegS/DAGK_C"/>
</dbReference>
<feature type="domain" description="DAGKc" evidence="6">
    <location>
        <begin position="11"/>
        <end position="160"/>
    </location>
</feature>
<dbReference type="eggNOG" id="KOG1116">
    <property type="taxonomic scope" value="Eukaryota"/>
</dbReference>
<organism evidence="8">
    <name type="scientific">Micromonas pusilla (strain CCMP1545)</name>
    <name type="common">Picoplanktonic green alga</name>
    <dbReference type="NCBI Taxonomy" id="564608"/>
    <lineage>
        <taxon>Eukaryota</taxon>
        <taxon>Viridiplantae</taxon>
        <taxon>Chlorophyta</taxon>
        <taxon>Mamiellophyceae</taxon>
        <taxon>Mamiellales</taxon>
        <taxon>Mamiellaceae</taxon>
        <taxon>Micromonas</taxon>
    </lineage>
</organism>
<dbReference type="KEGG" id="mpp:MICPUCDRAFT_20585"/>